<organism evidence="4 5">
    <name type="scientific">Ktedonobacter racemifer DSM 44963</name>
    <dbReference type="NCBI Taxonomy" id="485913"/>
    <lineage>
        <taxon>Bacteria</taxon>
        <taxon>Bacillati</taxon>
        <taxon>Chloroflexota</taxon>
        <taxon>Ktedonobacteria</taxon>
        <taxon>Ktedonobacterales</taxon>
        <taxon>Ktedonobacteraceae</taxon>
        <taxon>Ktedonobacter</taxon>
    </lineage>
</organism>
<dbReference type="Proteomes" id="UP000004508">
    <property type="component" value="Unassembled WGS sequence"/>
</dbReference>
<feature type="transmembrane region" description="Helical" evidence="2">
    <location>
        <begin position="151"/>
        <end position="170"/>
    </location>
</feature>
<dbReference type="EMBL" id="ADVG01000002">
    <property type="protein sequence ID" value="EFH85446.1"/>
    <property type="molecule type" value="Genomic_DNA"/>
</dbReference>
<dbReference type="AlphaFoldDB" id="D6TNR0"/>
<dbReference type="InterPro" id="IPR005797">
    <property type="entry name" value="Cyt_b/b6_N"/>
</dbReference>
<dbReference type="eggNOG" id="COG1290">
    <property type="taxonomic scope" value="Bacteria"/>
</dbReference>
<dbReference type="PANTHER" id="PTHR19271:SF16">
    <property type="entry name" value="CYTOCHROME B"/>
    <property type="match status" value="1"/>
</dbReference>
<dbReference type="GO" id="GO:0022904">
    <property type="term" value="P:respiratory electron transport chain"/>
    <property type="evidence" value="ECO:0007669"/>
    <property type="project" value="InterPro"/>
</dbReference>
<comment type="caution">
    <text evidence="4">The sequence shown here is derived from an EMBL/GenBank/DDBJ whole genome shotgun (WGS) entry which is preliminary data.</text>
</comment>
<dbReference type="GO" id="GO:0009055">
    <property type="term" value="F:electron transfer activity"/>
    <property type="evidence" value="ECO:0007669"/>
    <property type="project" value="InterPro"/>
</dbReference>
<proteinExistence type="predicted"/>
<dbReference type="InParanoid" id="D6TNR0"/>
<evidence type="ECO:0000259" key="3">
    <source>
        <dbReference type="PROSITE" id="PS51002"/>
    </source>
</evidence>
<protein>
    <submittedName>
        <fullName evidence="4">Cytochrome b/b6 domain protein</fullName>
    </submittedName>
</protein>
<evidence type="ECO:0000256" key="1">
    <source>
        <dbReference type="SAM" id="MobiDB-lite"/>
    </source>
</evidence>
<evidence type="ECO:0000256" key="2">
    <source>
        <dbReference type="SAM" id="Phobius"/>
    </source>
</evidence>
<sequence length="270" mass="30350">MSSTSNKKSLLDMATQTIVQSQVWRSIFRHGYPDTPLNQSLVMMGNVFLHLHPVKVSRQAMKITYTWCMGGISFFLFLLLTITGVFLMFYYVPDTTQAYQNINQLSSAVSFGHLVRNMHRWAAHLMVVSVTLHMIRVFYHGAYKPPREFNWVVGVLLFFVTLFLSFTGYLLPWDQIAIWAITVGTNLAPYTPLLGDPVYKVLVGGGAVAQATLIRFYVGHVILLPLAGALLMAVHFWRIRKDGGEAGPPPPSRRELEARTAESEALSATR</sequence>
<feature type="region of interest" description="Disordered" evidence="1">
    <location>
        <begin position="243"/>
        <end position="270"/>
    </location>
</feature>
<dbReference type="Gene3D" id="1.20.810.10">
    <property type="entry name" value="Cytochrome Bc1 Complex, Chain C"/>
    <property type="match status" value="1"/>
</dbReference>
<evidence type="ECO:0000313" key="4">
    <source>
        <dbReference type="EMBL" id="EFH85446.1"/>
    </source>
</evidence>
<dbReference type="SUPFAM" id="SSF81342">
    <property type="entry name" value="Transmembrane di-heme cytochromes"/>
    <property type="match status" value="1"/>
</dbReference>
<feature type="domain" description="Cytochrome b/b6 N-terminal region profile" evidence="3">
    <location>
        <begin position="29"/>
        <end position="248"/>
    </location>
</feature>
<dbReference type="STRING" id="485913.Krac_6667"/>
<dbReference type="InterPro" id="IPR027387">
    <property type="entry name" value="Cytb/b6-like_sf"/>
</dbReference>
<feature type="compositionally biased region" description="Basic and acidic residues" evidence="1">
    <location>
        <begin position="252"/>
        <end position="262"/>
    </location>
</feature>
<evidence type="ECO:0000313" key="5">
    <source>
        <dbReference type="Proteomes" id="UP000004508"/>
    </source>
</evidence>
<keyword evidence="5" id="KW-1185">Reference proteome</keyword>
<feature type="transmembrane region" description="Helical" evidence="2">
    <location>
        <begin position="65"/>
        <end position="91"/>
    </location>
</feature>
<dbReference type="PANTHER" id="PTHR19271">
    <property type="entry name" value="CYTOCHROME B"/>
    <property type="match status" value="1"/>
</dbReference>
<dbReference type="GO" id="GO:0016491">
    <property type="term" value="F:oxidoreductase activity"/>
    <property type="evidence" value="ECO:0007669"/>
    <property type="project" value="InterPro"/>
</dbReference>
<gene>
    <name evidence="4" type="ORF">Krac_6667</name>
</gene>
<dbReference type="GO" id="GO:0016020">
    <property type="term" value="C:membrane"/>
    <property type="evidence" value="ECO:0007669"/>
    <property type="project" value="InterPro"/>
</dbReference>
<dbReference type="InterPro" id="IPR016174">
    <property type="entry name" value="Di-haem_cyt_TM"/>
</dbReference>
<dbReference type="Pfam" id="PF00033">
    <property type="entry name" value="Cytochrome_B"/>
    <property type="match status" value="1"/>
</dbReference>
<accession>D6TNR0</accession>
<dbReference type="FunCoup" id="D6TNR0">
    <property type="interactions" value="203"/>
</dbReference>
<keyword evidence="2" id="KW-0472">Membrane</keyword>
<keyword evidence="2" id="KW-1133">Transmembrane helix</keyword>
<dbReference type="PROSITE" id="PS51002">
    <property type="entry name" value="CYTB_NTER"/>
    <property type="match status" value="1"/>
</dbReference>
<reference evidence="4 5" key="1">
    <citation type="journal article" date="2011" name="Stand. Genomic Sci.">
        <title>Non-contiguous finished genome sequence and contextual data of the filamentous soil bacterium Ktedonobacter racemifer type strain (SOSP1-21).</title>
        <authorList>
            <person name="Chang Y.J."/>
            <person name="Land M."/>
            <person name="Hauser L."/>
            <person name="Chertkov O."/>
            <person name="Del Rio T.G."/>
            <person name="Nolan M."/>
            <person name="Copeland A."/>
            <person name="Tice H."/>
            <person name="Cheng J.F."/>
            <person name="Lucas S."/>
            <person name="Han C."/>
            <person name="Goodwin L."/>
            <person name="Pitluck S."/>
            <person name="Ivanova N."/>
            <person name="Ovchinikova G."/>
            <person name="Pati A."/>
            <person name="Chen A."/>
            <person name="Palaniappan K."/>
            <person name="Mavromatis K."/>
            <person name="Liolios K."/>
            <person name="Brettin T."/>
            <person name="Fiebig A."/>
            <person name="Rohde M."/>
            <person name="Abt B."/>
            <person name="Goker M."/>
            <person name="Detter J.C."/>
            <person name="Woyke T."/>
            <person name="Bristow J."/>
            <person name="Eisen J.A."/>
            <person name="Markowitz V."/>
            <person name="Hugenholtz P."/>
            <person name="Kyrpides N.C."/>
            <person name="Klenk H.P."/>
            <person name="Lapidus A."/>
        </authorList>
    </citation>
    <scope>NUCLEOTIDE SEQUENCE [LARGE SCALE GENOMIC DNA]</scope>
    <source>
        <strain evidence="5">DSM 44963</strain>
    </source>
</reference>
<name>D6TNR0_KTERA</name>
<feature type="transmembrane region" description="Helical" evidence="2">
    <location>
        <begin position="121"/>
        <end position="139"/>
    </location>
</feature>
<keyword evidence="2" id="KW-0812">Transmembrane</keyword>
<dbReference type="NCBIfam" id="NF040969">
    <property type="entry name" value="cytb_ExtP"/>
    <property type="match status" value="1"/>
</dbReference>
<feature type="transmembrane region" description="Helical" evidence="2">
    <location>
        <begin position="216"/>
        <end position="237"/>
    </location>
</feature>
<feature type="transmembrane region" description="Helical" evidence="2">
    <location>
        <begin position="176"/>
        <end position="195"/>
    </location>
</feature>